<sequence length="248" mass="27810">MAARLHGESHTMVSEADNDELRRTLGEERYNLLNSTLSLKTKSSSLSQTQRSSGSGDSQYKGKLKVRPDWSTKQKPEPSRMKRKGVVGQTAGLDDTGPEVKLSEETKTELFSTLGDKNFRTLEQTLRLSEKKRGEVSTSNSEVDADGLFKKVWKDAAPPSYQISAAPHPAKHNGELYWPHQVEKDAKMPYKVETLQGVSTVAQWLNHYGKPDEEKIPPGYLTTFNPSRKRFGKIKSSSSDMRNGRLLK</sequence>
<feature type="compositionally biased region" description="Basic and acidic residues" evidence="1">
    <location>
        <begin position="66"/>
        <end position="80"/>
    </location>
</feature>
<protein>
    <submittedName>
        <fullName evidence="2">Uncharacterized protein</fullName>
    </submittedName>
</protein>
<proteinExistence type="predicted"/>
<organism evidence="2">
    <name type="scientific">Palpitomonas bilix</name>
    <dbReference type="NCBI Taxonomy" id="652834"/>
    <lineage>
        <taxon>Eukaryota</taxon>
        <taxon>Eukaryota incertae sedis</taxon>
    </lineage>
</organism>
<gene>
    <name evidence="2" type="ORF">PBIL07802_LOCUS9268</name>
</gene>
<feature type="region of interest" description="Disordered" evidence="1">
    <location>
        <begin position="1"/>
        <end position="20"/>
    </location>
</feature>
<dbReference type="EMBL" id="HBIB01014409">
    <property type="protein sequence ID" value="CAE0247078.1"/>
    <property type="molecule type" value="Transcribed_RNA"/>
</dbReference>
<evidence type="ECO:0000313" key="2">
    <source>
        <dbReference type="EMBL" id="CAE0247078.1"/>
    </source>
</evidence>
<evidence type="ECO:0000256" key="1">
    <source>
        <dbReference type="SAM" id="MobiDB-lite"/>
    </source>
</evidence>
<feature type="region of interest" description="Disordered" evidence="1">
    <location>
        <begin position="40"/>
        <end position="104"/>
    </location>
</feature>
<feature type="compositionally biased region" description="Low complexity" evidence="1">
    <location>
        <begin position="40"/>
        <end position="56"/>
    </location>
</feature>
<name>A0A7S3D5D4_9EUKA</name>
<reference evidence="2" key="1">
    <citation type="submission" date="2021-01" db="EMBL/GenBank/DDBJ databases">
        <authorList>
            <person name="Corre E."/>
            <person name="Pelletier E."/>
            <person name="Niang G."/>
            <person name="Scheremetjew M."/>
            <person name="Finn R."/>
            <person name="Kale V."/>
            <person name="Holt S."/>
            <person name="Cochrane G."/>
            <person name="Meng A."/>
            <person name="Brown T."/>
            <person name="Cohen L."/>
        </authorList>
    </citation>
    <scope>NUCLEOTIDE SEQUENCE</scope>
    <source>
        <strain evidence="2">NIES-2562</strain>
    </source>
</reference>
<dbReference type="AlphaFoldDB" id="A0A7S3D5D4"/>
<feature type="region of interest" description="Disordered" evidence="1">
    <location>
        <begin position="227"/>
        <end position="248"/>
    </location>
</feature>
<accession>A0A7S3D5D4</accession>